<dbReference type="OrthoDB" id="4364855at2759"/>
<feature type="compositionally biased region" description="Low complexity" evidence="5">
    <location>
        <begin position="75"/>
        <end position="85"/>
    </location>
</feature>
<evidence type="ECO:0000313" key="7">
    <source>
        <dbReference type="EMBL" id="KAJ5378488.1"/>
    </source>
</evidence>
<feature type="compositionally biased region" description="Basic and acidic residues" evidence="5">
    <location>
        <begin position="299"/>
        <end position="310"/>
    </location>
</feature>
<feature type="region of interest" description="Disordered" evidence="5">
    <location>
        <begin position="36"/>
        <end position="184"/>
    </location>
</feature>
<feature type="compositionally biased region" description="Basic and acidic residues" evidence="5">
    <location>
        <begin position="372"/>
        <end position="384"/>
    </location>
</feature>
<accession>A0A9W9VDU3</accession>
<evidence type="ECO:0000256" key="5">
    <source>
        <dbReference type="SAM" id="MobiDB-lite"/>
    </source>
</evidence>
<dbReference type="GeneID" id="81375224"/>
<dbReference type="RefSeq" id="XP_056482274.1">
    <property type="nucleotide sequence ID" value="XM_056636244.1"/>
</dbReference>
<feature type="compositionally biased region" description="Low complexity" evidence="5">
    <location>
        <begin position="130"/>
        <end position="178"/>
    </location>
</feature>
<proteinExistence type="predicted"/>
<comment type="caution">
    <text evidence="7">The sequence shown here is derived from an EMBL/GenBank/DDBJ whole genome shotgun (WGS) entry which is preliminary data.</text>
</comment>
<keyword evidence="8" id="KW-1185">Reference proteome</keyword>
<dbReference type="EMBL" id="JAPZBU010000011">
    <property type="protein sequence ID" value="KAJ5378488.1"/>
    <property type="molecule type" value="Genomic_DNA"/>
</dbReference>
<evidence type="ECO:0000256" key="2">
    <source>
        <dbReference type="ARBA" id="ARBA00022692"/>
    </source>
</evidence>
<feature type="compositionally biased region" description="Polar residues" evidence="5">
    <location>
        <begin position="104"/>
        <end position="114"/>
    </location>
</feature>
<keyword evidence="4 6" id="KW-0472">Membrane</keyword>
<evidence type="ECO:0000256" key="6">
    <source>
        <dbReference type="SAM" id="Phobius"/>
    </source>
</evidence>
<protein>
    <recommendedName>
        <fullName evidence="9">Mid2 domain-containing protein</fullName>
    </recommendedName>
</protein>
<feature type="compositionally biased region" description="Basic and acidic residues" evidence="5">
    <location>
        <begin position="348"/>
        <end position="359"/>
    </location>
</feature>
<dbReference type="AlphaFoldDB" id="A0A9W9VDU3"/>
<evidence type="ECO:0000313" key="8">
    <source>
        <dbReference type="Proteomes" id="UP001147747"/>
    </source>
</evidence>
<evidence type="ECO:0000256" key="4">
    <source>
        <dbReference type="ARBA" id="ARBA00023136"/>
    </source>
</evidence>
<evidence type="ECO:0000256" key="1">
    <source>
        <dbReference type="ARBA" id="ARBA00004167"/>
    </source>
</evidence>
<evidence type="ECO:0000256" key="3">
    <source>
        <dbReference type="ARBA" id="ARBA00022989"/>
    </source>
</evidence>
<feature type="region of interest" description="Disordered" evidence="5">
    <location>
        <begin position="299"/>
        <end position="384"/>
    </location>
</feature>
<organism evidence="7 8">
    <name type="scientific">Penicillium cosmopolitanum</name>
    <dbReference type="NCBI Taxonomy" id="1131564"/>
    <lineage>
        <taxon>Eukaryota</taxon>
        <taxon>Fungi</taxon>
        <taxon>Dikarya</taxon>
        <taxon>Ascomycota</taxon>
        <taxon>Pezizomycotina</taxon>
        <taxon>Eurotiomycetes</taxon>
        <taxon>Eurotiomycetidae</taxon>
        <taxon>Eurotiales</taxon>
        <taxon>Aspergillaceae</taxon>
        <taxon>Penicillium</taxon>
    </lineage>
</organism>
<dbReference type="GO" id="GO:0016020">
    <property type="term" value="C:membrane"/>
    <property type="evidence" value="ECO:0007669"/>
    <property type="project" value="UniProtKB-SubCell"/>
</dbReference>
<dbReference type="InterPro" id="IPR051694">
    <property type="entry name" value="Immunoregulatory_rcpt-like"/>
</dbReference>
<feature type="transmembrane region" description="Helical" evidence="6">
    <location>
        <begin position="191"/>
        <end position="213"/>
    </location>
</feature>
<reference evidence="7" key="1">
    <citation type="submission" date="2022-12" db="EMBL/GenBank/DDBJ databases">
        <authorList>
            <person name="Petersen C."/>
        </authorList>
    </citation>
    <scope>NUCLEOTIDE SEQUENCE</scope>
    <source>
        <strain evidence="7">IBT 29677</strain>
    </source>
</reference>
<reference evidence="7" key="2">
    <citation type="journal article" date="2023" name="IMA Fungus">
        <title>Comparative genomic study of the Penicillium genus elucidates a diverse pangenome and 15 lateral gene transfer events.</title>
        <authorList>
            <person name="Petersen C."/>
            <person name="Sorensen T."/>
            <person name="Nielsen M.R."/>
            <person name="Sondergaard T.E."/>
            <person name="Sorensen J.L."/>
            <person name="Fitzpatrick D.A."/>
            <person name="Frisvad J.C."/>
            <person name="Nielsen K.L."/>
        </authorList>
    </citation>
    <scope>NUCLEOTIDE SEQUENCE</scope>
    <source>
        <strain evidence="7">IBT 29677</strain>
    </source>
</reference>
<dbReference type="PANTHER" id="PTHR15549">
    <property type="entry name" value="PAIRED IMMUNOGLOBULIN-LIKE TYPE 2 RECEPTOR"/>
    <property type="match status" value="1"/>
</dbReference>
<keyword evidence="3 6" id="KW-1133">Transmembrane helix</keyword>
<dbReference type="Proteomes" id="UP001147747">
    <property type="component" value="Unassembled WGS sequence"/>
</dbReference>
<dbReference type="GO" id="GO:0071944">
    <property type="term" value="C:cell periphery"/>
    <property type="evidence" value="ECO:0007669"/>
    <property type="project" value="UniProtKB-ARBA"/>
</dbReference>
<evidence type="ECO:0008006" key="9">
    <source>
        <dbReference type="Google" id="ProtNLM"/>
    </source>
</evidence>
<sequence length="384" mass="40958">MDAMENIIHIVERGEAALAGMVRLGRNPNPGIEFESTQAVGQLEGPSKTTKEITSKTDSPADGSGSEASQQATNLESALSESSSEPQYIPYTRLEISSSDDDTFNATHPLTTYPASEPGISTPPVVALPSSTTTTALTSTSSSSTTTTTTSSSTTSSSSITTTTQSEPTEVPTDTTDTGASNSLSSTNTKLAIALPIAIVGLLIIAALTFFFLRRRRRRNAQPEYDIAIGQTRALSTAELMALQKFEGSDPAASSMHHLPVIQVHQYQDRARSPASATARTVVDNSHTELGLAVAVPLDQRRSASEHDLPRFSGSASRTSTPRMPFESRGGGSNDDDDDDDISVVSDMNERRNRERDFDDMSSVSSFEGDENEHGDGHNNGHSR</sequence>
<keyword evidence="2 6" id="KW-0812">Transmembrane</keyword>
<comment type="subcellular location">
    <subcellularLocation>
        <location evidence="1">Membrane</location>
        <topology evidence="1">Single-pass membrane protein</topology>
    </subcellularLocation>
</comment>
<gene>
    <name evidence="7" type="ORF">N7509_011607</name>
</gene>
<name>A0A9W9VDU3_9EURO</name>